<dbReference type="GO" id="GO:0016491">
    <property type="term" value="F:oxidoreductase activity"/>
    <property type="evidence" value="ECO:0007669"/>
    <property type="project" value="UniProtKB-KW"/>
</dbReference>
<comment type="caution">
    <text evidence="3">The sequence shown here is derived from an EMBL/GenBank/DDBJ whole genome shotgun (WGS) entry which is preliminary data.</text>
</comment>
<name>A0A4V2RXH1_9ACTN</name>
<keyword evidence="1" id="KW-0560">Oxidoreductase</keyword>
<dbReference type="InterPro" id="IPR050523">
    <property type="entry name" value="AKR_Detox_Biosynth"/>
</dbReference>
<dbReference type="PROSITE" id="PS00062">
    <property type="entry name" value="ALDOKETO_REDUCTASE_2"/>
    <property type="match status" value="1"/>
</dbReference>
<dbReference type="AlphaFoldDB" id="A0A4V2RXH1"/>
<dbReference type="Gene3D" id="3.20.20.100">
    <property type="entry name" value="NADP-dependent oxidoreductase domain"/>
    <property type="match status" value="1"/>
</dbReference>
<dbReference type="EMBL" id="SLWN01000025">
    <property type="protein sequence ID" value="TCO13909.1"/>
    <property type="molecule type" value="Genomic_DNA"/>
</dbReference>
<evidence type="ECO:0000256" key="1">
    <source>
        <dbReference type="ARBA" id="ARBA00023002"/>
    </source>
</evidence>
<protein>
    <submittedName>
        <fullName evidence="3">Aryl-alcohol dehydrogenase-like predicted oxidoreductase</fullName>
    </submittedName>
</protein>
<evidence type="ECO:0000259" key="2">
    <source>
        <dbReference type="Pfam" id="PF00248"/>
    </source>
</evidence>
<keyword evidence="4" id="KW-1185">Reference proteome</keyword>
<dbReference type="PANTHER" id="PTHR43364">
    <property type="entry name" value="NADH-SPECIFIC METHYLGLYOXAL REDUCTASE-RELATED"/>
    <property type="match status" value="1"/>
</dbReference>
<dbReference type="InterPro" id="IPR036812">
    <property type="entry name" value="NAD(P)_OxRdtase_dom_sf"/>
</dbReference>
<dbReference type="PANTHER" id="PTHR43364:SF4">
    <property type="entry name" value="NAD(P)-LINKED OXIDOREDUCTASE SUPERFAMILY PROTEIN"/>
    <property type="match status" value="1"/>
</dbReference>
<dbReference type="InterPro" id="IPR018170">
    <property type="entry name" value="Aldo/ket_reductase_CS"/>
</dbReference>
<dbReference type="SUPFAM" id="SSF51430">
    <property type="entry name" value="NAD(P)-linked oxidoreductase"/>
    <property type="match status" value="1"/>
</dbReference>
<dbReference type="InterPro" id="IPR020471">
    <property type="entry name" value="AKR"/>
</dbReference>
<proteinExistence type="predicted"/>
<feature type="domain" description="NADP-dependent oxidoreductase" evidence="2">
    <location>
        <begin position="53"/>
        <end position="327"/>
    </location>
</feature>
<organism evidence="3 4">
    <name type="scientific">Kribbella steppae</name>
    <dbReference type="NCBI Taxonomy" id="2512223"/>
    <lineage>
        <taxon>Bacteria</taxon>
        <taxon>Bacillati</taxon>
        <taxon>Actinomycetota</taxon>
        <taxon>Actinomycetes</taxon>
        <taxon>Propionibacteriales</taxon>
        <taxon>Kribbellaceae</taxon>
        <taxon>Kribbella</taxon>
    </lineage>
</organism>
<evidence type="ECO:0000313" key="4">
    <source>
        <dbReference type="Proteomes" id="UP000294508"/>
    </source>
</evidence>
<gene>
    <name evidence="3" type="ORF">EV652_12570</name>
</gene>
<reference evidence="3 4" key="1">
    <citation type="journal article" date="2015" name="Stand. Genomic Sci.">
        <title>Genomic Encyclopedia of Bacterial and Archaeal Type Strains, Phase III: the genomes of soil and plant-associated and newly described type strains.</title>
        <authorList>
            <person name="Whitman W.B."/>
            <person name="Woyke T."/>
            <person name="Klenk H.P."/>
            <person name="Zhou Y."/>
            <person name="Lilburn T.G."/>
            <person name="Beck B.J."/>
            <person name="De Vos P."/>
            <person name="Vandamme P."/>
            <person name="Eisen J.A."/>
            <person name="Garrity G."/>
            <person name="Hugenholtz P."/>
            <person name="Kyrpides N.C."/>
        </authorList>
    </citation>
    <scope>NUCLEOTIDE SEQUENCE [LARGE SCALE GENOMIC DNA]</scope>
    <source>
        <strain evidence="3 4">VKM Ac-2572</strain>
    </source>
</reference>
<dbReference type="RefSeq" id="WP_199238708.1">
    <property type="nucleotide sequence ID" value="NZ_SLWN01000025.1"/>
</dbReference>
<dbReference type="InterPro" id="IPR023210">
    <property type="entry name" value="NADP_OxRdtase_dom"/>
</dbReference>
<dbReference type="Pfam" id="PF00248">
    <property type="entry name" value="Aldo_ket_red"/>
    <property type="match status" value="1"/>
</dbReference>
<accession>A0A4V2RXH1</accession>
<dbReference type="PRINTS" id="PR00069">
    <property type="entry name" value="ALDKETRDTASE"/>
</dbReference>
<sequence>MKNGKSELLSIQGAGGMIEPGSLSMTLGQTDVRVSRLGIGAMVWGDMSTAPRWNPARNAYGPTSTADDQRAALDVSLSAGINLVDTAAMYGKGASERRVGELTAGRDVVVATKFPFGPFSRASSLPATLDGSLARLRRTTIDLYQVHYPVRWMSIPTLMNLMADAVEAGKIRAVGVSNYSAEQMRTAHAELARRGQVLASNQVQYSLLHRDPETDGVLDACRELGVTLIAYMPLASGALTGKYSAATRPAGWRRYSRPFRSENLANLVDLLGEVGDRHDRSPSQVALRWLIQQDGVLPIPGAKNTAQAAQNAGALSFTLDDADVEALSWATEADR</sequence>
<dbReference type="CDD" id="cd19093">
    <property type="entry name" value="AKR_AtPLR-like"/>
    <property type="match status" value="1"/>
</dbReference>
<evidence type="ECO:0000313" key="3">
    <source>
        <dbReference type="EMBL" id="TCO13909.1"/>
    </source>
</evidence>
<dbReference type="Proteomes" id="UP000294508">
    <property type="component" value="Unassembled WGS sequence"/>
</dbReference>